<comment type="caution">
    <text evidence="2">The sequence shown here is derived from an EMBL/GenBank/DDBJ whole genome shotgun (WGS) entry which is preliminary data.</text>
</comment>
<evidence type="ECO:0000256" key="1">
    <source>
        <dbReference type="SAM" id="Phobius"/>
    </source>
</evidence>
<keyword evidence="1" id="KW-0812">Transmembrane</keyword>
<keyword evidence="1" id="KW-0472">Membrane</keyword>
<dbReference type="Proteomes" id="UP000230577">
    <property type="component" value="Unassembled WGS sequence"/>
</dbReference>
<organism evidence="2 3">
    <name type="scientific">Candidatus Wolfebacteria bacterium CG_4_9_14_0_8_um_filter_39_46</name>
    <dbReference type="NCBI Taxonomy" id="1975064"/>
    <lineage>
        <taxon>Bacteria</taxon>
        <taxon>Candidatus Wolfeibacteriota</taxon>
    </lineage>
</organism>
<protein>
    <recommendedName>
        <fullName evidence="4">Ig-like domain-containing protein</fullName>
    </recommendedName>
</protein>
<accession>A0A2M8DAN1</accession>
<dbReference type="EMBL" id="PFTL01000005">
    <property type="protein sequence ID" value="PJB84219.1"/>
    <property type="molecule type" value="Genomic_DNA"/>
</dbReference>
<name>A0A2M8DAN1_9BACT</name>
<evidence type="ECO:0008006" key="4">
    <source>
        <dbReference type="Google" id="ProtNLM"/>
    </source>
</evidence>
<reference evidence="3" key="1">
    <citation type="submission" date="2017-09" db="EMBL/GenBank/DDBJ databases">
        <title>Depth-based differentiation of microbial function through sediment-hosted aquifers and enrichment of novel symbionts in the deep terrestrial subsurface.</title>
        <authorList>
            <person name="Probst A.J."/>
            <person name="Ladd B."/>
            <person name="Jarett J.K."/>
            <person name="Geller-Mcgrath D.E."/>
            <person name="Sieber C.M.K."/>
            <person name="Emerson J.B."/>
            <person name="Anantharaman K."/>
            <person name="Thomas B.C."/>
            <person name="Malmstrom R."/>
            <person name="Stieglmeier M."/>
            <person name="Klingl A."/>
            <person name="Woyke T."/>
            <person name="Ryan C.M."/>
            <person name="Banfield J.F."/>
        </authorList>
    </citation>
    <scope>NUCLEOTIDE SEQUENCE [LARGE SCALE GENOMIC DNA]</scope>
</reference>
<gene>
    <name evidence="2" type="ORF">CO087_00190</name>
</gene>
<keyword evidence="1" id="KW-1133">Transmembrane helix</keyword>
<evidence type="ECO:0000313" key="3">
    <source>
        <dbReference type="Proteomes" id="UP000230577"/>
    </source>
</evidence>
<sequence>MTISNIKIFIFSVSIFYFLFSIFYLAGAQTSPQFLVSWQAQSYIPNWYQGKILPTNGTLTEISFELIDKGKLADLSKTKVRWYVNDELVKNEENGLGIKSLKIITPNYSGQETEIRISVVDYLGGETLDKIIKIPVVGPEVLIDSPYPDKKISAGSSIFQAIPFFFNIKNLNSLSIEWSANEQKPAGLSANPWLLNLNIGAETPTGTEIKLSVLVKNILKELEFASKSVQLQIK</sequence>
<proteinExistence type="predicted"/>
<feature type="transmembrane region" description="Helical" evidence="1">
    <location>
        <begin position="6"/>
        <end position="26"/>
    </location>
</feature>
<evidence type="ECO:0000313" key="2">
    <source>
        <dbReference type="EMBL" id="PJB84219.1"/>
    </source>
</evidence>
<dbReference type="AlphaFoldDB" id="A0A2M8DAN1"/>